<evidence type="ECO:0000256" key="13">
    <source>
        <dbReference type="PIRSR" id="PIRSR606539-2"/>
    </source>
</evidence>
<dbReference type="InterPro" id="IPR032630">
    <property type="entry name" value="P_typ_ATPase_c"/>
</dbReference>
<feature type="binding site" evidence="13">
    <location>
        <position position="169"/>
    </location>
    <ligand>
        <name>ATP</name>
        <dbReference type="ChEBI" id="CHEBI:30616"/>
    </ligand>
</feature>
<dbReference type="PANTHER" id="PTHR24092">
    <property type="entry name" value="PROBABLE PHOSPHOLIPID-TRANSPORTING ATPASE"/>
    <property type="match status" value="1"/>
</dbReference>
<dbReference type="GO" id="GO:0140326">
    <property type="term" value="F:ATPase-coupled intramembrane lipid transporter activity"/>
    <property type="evidence" value="ECO:0007669"/>
    <property type="project" value="UniProtKB-EC"/>
</dbReference>
<dbReference type="SUPFAM" id="SSF81665">
    <property type="entry name" value="Calcium ATPase, transmembrane domain M"/>
    <property type="match status" value="1"/>
</dbReference>
<feature type="binding site" evidence="13">
    <location>
        <position position="412"/>
    </location>
    <ligand>
        <name>ATP</name>
        <dbReference type="ChEBI" id="CHEBI:30616"/>
    </ligand>
</feature>
<feature type="binding site" evidence="14">
    <location>
        <position position="32"/>
    </location>
    <ligand>
        <name>Mg(2+)</name>
        <dbReference type="ChEBI" id="CHEBI:18420"/>
    </ligand>
</feature>
<dbReference type="SFLD" id="SFLDF00027">
    <property type="entry name" value="p-type_atpase"/>
    <property type="match status" value="1"/>
</dbReference>
<dbReference type="GO" id="GO:0016887">
    <property type="term" value="F:ATP hydrolysis activity"/>
    <property type="evidence" value="ECO:0007669"/>
    <property type="project" value="InterPro"/>
</dbReference>
<evidence type="ECO:0000313" key="18">
    <source>
        <dbReference type="Proteomes" id="UP000031668"/>
    </source>
</evidence>
<feature type="binding site" evidence="14">
    <location>
        <position position="409"/>
    </location>
    <ligand>
        <name>Mg(2+)</name>
        <dbReference type="ChEBI" id="CHEBI:18420"/>
    </ligand>
</feature>
<feature type="transmembrane region" description="Helical" evidence="15">
    <location>
        <begin position="467"/>
        <end position="490"/>
    </location>
</feature>
<dbReference type="InterPro" id="IPR001757">
    <property type="entry name" value="P_typ_ATPase"/>
</dbReference>
<dbReference type="EC" id="7.6.2.1" evidence="15"/>
<reference evidence="17 18" key="1">
    <citation type="journal article" date="2014" name="Genome Biol. Evol.">
        <title>The genome of the myxosporean Thelohanellus kitauei shows adaptations to nutrient acquisition within its fish host.</title>
        <authorList>
            <person name="Yang Y."/>
            <person name="Xiong J."/>
            <person name="Zhou Z."/>
            <person name="Huo F."/>
            <person name="Miao W."/>
            <person name="Ran C."/>
            <person name="Liu Y."/>
            <person name="Zhang J."/>
            <person name="Feng J."/>
            <person name="Wang M."/>
            <person name="Wang M."/>
            <person name="Wang L."/>
            <person name="Yao B."/>
        </authorList>
    </citation>
    <scope>NUCLEOTIDE SEQUENCE [LARGE SCALE GENOMIC DNA]</scope>
    <source>
        <strain evidence="17">Wuqing</strain>
    </source>
</reference>
<evidence type="ECO:0000256" key="3">
    <source>
        <dbReference type="ARBA" id="ARBA00022692"/>
    </source>
</evidence>
<feature type="binding site" evidence="13">
    <location>
        <position position="388"/>
    </location>
    <ligand>
        <name>ATP</name>
        <dbReference type="ChEBI" id="CHEBI:30616"/>
    </ligand>
</feature>
<dbReference type="NCBIfam" id="TIGR01652">
    <property type="entry name" value="ATPase-Plipid"/>
    <property type="match status" value="1"/>
</dbReference>
<dbReference type="PRINTS" id="PR00119">
    <property type="entry name" value="CATATPASE"/>
</dbReference>
<keyword evidence="4 14" id="KW-0479">Metal-binding</keyword>
<feature type="binding site" evidence="13">
    <location>
        <position position="284"/>
    </location>
    <ligand>
        <name>ATP</name>
        <dbReference type="ChEBI" id="CHEBI:30616"/>
    </ligand>
</feature>
<organism evidence="17 18">
    <name type="scientific">Thelohanellus kitauei</name>
    <name type="common">Myxosporean</name>
    <dbReference type="NCBI Taxonomy" id="669202"/>
    <lineage>
        <taxon>Eukaryota</taxon>
        <taxon>Metazoa</taxon>
        <taxon>Cnidaria</taxon>
        <taxon>Myxozoa</taxon>
        <taxon>Myxosporea</taxon>
        <taxon>Bivalvulida</taxon>
        <taxon>Platysporina</taxon>
        <taxon>Myxobolidae</taxon>
        <taxon>Thelohanellus</taxon>
    </lineage>
</organism>
<feature type="binding site" evidence="13">
    <location>
        <position position="283"/>
    </location>
    <ligand>
        <name>ATP</name>
        <dbReference type="ChEBI" id="CHEBI:30616"/>
    </ligand>
</feature>
<evidence type="ECO:0000256" key="5">
    <source>
        <dbReference type="ARBA" id="ARBA00022741"/>
    </source>
</evidence>
<dbReference type="GO" id="GO:0045332">
    <property type="term" value="P:phospholipid translocation"/>
    <property type="evidence" value="ECO:0007669"/>
    <property type="project" value="TreeGrafter"/>
</dbReference>
<keyword evidence="7 14" id="KW-0460">Magnesium</keyword>
<evidence type="ECO:0000256" key="10">
    <source>
        <dbReference type="ARBA" id="ARBA00023136"/>
    </source>
</evidence>
<evidence type="ECO:0000256" key="2">
    <source>
        <dbReference type="ARBA" id="ARBA00008109"/>
    </source>
</evidence>
<dbReference type="FunFam" id="3.40.50.1000:FF:000014">
    <property type="entry name" value="Phospholipid-transporting ATPase"/>
    <property type="match status" value="1"/>
</dbReference>
<comment type="catalytic activity">
    <reaction evidence="11 15">
        <text>ATP + H2O + phospholipidSide 1 = ADP + phosphate + phospholipidSide 2.</text>
        <dbReference type="EC" id="7.6.2.1"/>
    </reaction>
</comment>
<evidence type="ECO:0000256" key="4">
    <source>
        <dbReference type="ARBA" id="ARBA00022723"/>
    </source>
</evidence>
<feature type="binding site" evidence="13">
    <location>
        <position position="30"/>
    </location>
    <ligand>
        <name>ATP</name>
        <dbReference type="ChEBI" id="CHEBI:30616"/>
    </ligand>
</feature>
<protein>
    <recommendedName>
        <fullName evidence="15">Phospholipid-transporting ATPase</fullName>
        <ecNumber evidence="15">7.6.2.1</ecNumber>
    </recommendedName>
</protein>
<feature type="binding site" evidence="13">
    <location>
        <position position="31"/>
    </location>
    <ligand>
        <name>ATP</name>
        <dbReference type="ChEBI" id="CHEBI:30616"/>
    </ligand>
</feature>
<evidence type="ECO:0000256" key="1">
    <source>
        <dbReference type="ARBA" id="ARBA00004141"/>
    </source>
</evidence>
<evidence type="ECO:0000256" key="15">
    <source>
        <dbReference type="RuleBase" id="RU362033"/>
    </source>
</evidence>
<feature type="binding site" evidence="13">
    <location>
        <position position="203"/>
    </location>
    <ligand>
        <name>ATP</name>
        <dbReference type="ChEBI" id="CHEBI:30616"/>
    </ligand>
</feature>
<evidence type="ECO:0000256" key="11">
    <source>
        <dbReference type="ARBA" id="ARBA00034036"/>
    </source>
</evidence>
<comment type="caution">
    <text evidence="15">Lacks conserved residue(s) required for the propagation of feature annotation.</text>
</comment>
<dbReference type="NCBIfam" id="TIGR01494">
    <property type="entry name" value="ATPase_P-type"/>
    <property type="match status" value="1"/>
</dbReference>
<feature type="binding site" evidence="14">
    <location>
        <position position="413"/>
    </location>
    <ligand>
        <name>Mg(2+)</name>
        <dbReference type="ChEBI" id="CHEBI:18420"/>
    </ligand>
</feature>
<dbReference type="OMA" id="PTECFRE"/>
<feature type="binding site" evidence="13">
    <location>
        <position position="413"/>
    </location>
    <ligand>
        <name>ATP</name>
        <dbReference type="ChEBI" id="CHEBI:30616"/>
    </ligand>
</feature>
<dbReference type="SUPFAM" id="SSF56784">
    <property type="entry name" value="HAD-like"/>
    <property type="match status" value="1"/>
</dbReference>
<dbReference type="Gene3D" id="3.40.1110.10">
    <property type="entry name" value="Calcium-transporting ATPase, cytoplasmic domain N"/>
    <property type="match status" value="1"/>
</dbReference>
<feature type="transmembrane region" description="Helical" evidence="15">
    <location>
        <begin position="618"/>
        <end position="638"/>
    </location>
</feature>
<keyword evidence="5 13" id="KW-0547">Nucleotide-binding</keyword>
<feature type="binding site" evidence="13">
    <location>
        <position position="285"/>
    </location>
    <ligand>
        <name>ATP</name>
        <dbReference type="ChEBI" id="CHEBI:30616"/>
    </ligand>
</feature>
<feature type="transmembrane region" description="Helical" evidence="15">
    <location>
        <begin position="658"/>
        <end position="677"/>
    </location>
</feature>
<keyword evidence="3 15" id="KW-0812">Transmembrane</keyword>
<evidence type="ECO:0000256" key="9">
    <source>
        <dbReference type="ARBA" id="ARBA00022989"/>
    </source>
</evidence>
<comment type="subcellular location">
    <subcellularLocation>
        <location evidence="1 15">Membrane</location>
        <topology evidence="1 15">Multi-pass membrane protein</topology>
    </subcellularLocation>
</comment>
<evidence type="ECO:0000256" key="6">
    <source>
        <dbReference type="ARBA" id="ARBA00022840"/>
    </source>
</evidence>
<dbReference type="SFLD" id="SFLDS00003">
    <property type="entry name" value="Haloacid_Dehalogenase"/>
    <property type="match status" value="1"/>
</dbReference>
<feature type="binding site" evidence="13">
    <location>
        <position position="105"/>
    </location>
    <ligand>
        <name>ATP</name>
        <dbReference type="ChEBI" id="CHEBI:30616"/>
    </ligand>
</feature>
<dbReference type="SUPFAM" id="SSF81660">
    <property type="entry name" value="Metal cation-transporting ATPase, ATP-binding domain N"/>
    <property type="match status" value="1"/>
</dbReference>
<dbReference type="Gene3D" id="3.40.50.1000">
    <property type="entry name" value="HAD superfamily/HAD-like"/>
    <property type="match status" value="1"/>
</dbReference>
<keyword evidence="18" id="KW-1185">Reference proteome</keyword>
<evidence type="ECO:0000259" key="16">
    <source>
        <dbReference type="Pfam" id="PF16212"/>
    </source>
</evidence>
<keyword evidence="10 15" id="KW-0472">Membrane</keyword>
<comment type="caution">
    <text evidence="17">The sequence shown here is derived from an EMBL/GenBank/DDBJ whole genome shotgun (WGS) entry which is preliminary data.</text>
</comment>
<feature type="binding site" evidence="13">
    <location>
        <position position="32"/>
    </location>
    <ligand>
        <name>ATP</name>
        <dbReference type="ChEBI" id="CHEBI:30616"/>
    </ligand>
</feature>
<dbReference type="AlphaFoldDB" id="A0A0C2N725"/>
<dbReference type="PROSITE" id="PS00154">
    <property type="entry name" value="ATPASE_E1_E2"/>
    <property type="match status" value="1"/>
</dbReference>
<keyword evidence="8 15" id="KW-1278">Translocase</keyword>
<name>A0A0C2N725_THEKT</name>
<keyword evidence="9 15" id="KW-1133">Transmembrane helix</keyword>
<evidence type="ECO:0000256" key="14">
    <source>
        <dbReference type="PIRSR" id="PIRSR606539-3"/>
    </source>
</evidence>
<dbReference type="PANTHER" id="PTHR24092:SF175">
    <property type="entry name" value="PHOSPHOLIPID-TRANSPORTING ATPASE"/>
    <property type="match status" value="1"/>
</dbReference>
<dbReference type="GO" id="GO:0005524">
    <property type="term" value="F:ATP binding"/>
    <property type="evidence" value="ECO:0007669"/>
    <property type="project" value="UniProtKB-UniRule"/>
</dbReference>
<feature type="binding site" evidence="14">
    <location>
        <position position="30"/>
    </location>
    <ligand>
        <name>Mg(2+)</name>
        <dbReference type="ChEBI" id="CHEBI:18420"/>
    </ligand>
</feature>
<dbReference type="OrthoDB" id="377733at2759"/>
<dbReference type="GO" id="GO:0000287">
    <property type="term" value="F:magnesium ion binding"/>
    <property type="evidence" value="ECO:0007669"/>
    <property type="project" value="UniProtKB-UniRule"/>
</dbReference>
<feature type="domain" description="P-type ATPase C-terminal" evidence="16">
    <location>
        <begin position="435"/>
        <end position="677"/>
    </location>
</feature>
<dbReference type="Pfam" id="PF16212">
    <property type="entry name" value="PhoLip_ATPase_C"/>
    <property type="match status" value="1"/>
</dbReference>
<gene>
    <name evidence="17" type="ORF">RF11_07284</name>
</gene>
<dbReference type="Pfam" id="PF13246">
    <property type="entry name" value="Cation_ATPase"/>
    <property type="match status" value="1"/>
</dbReference>
<dbReference type="InterPro" id="IPR006539">
    <property type="entry name" value="P-type_ATPase_IV"/>
</dbReference>
<keyword evidence="6 13" id="KW-0067">ATP-binding</keyword>
<evidence type="ECO:0000256" key="12">
    <source>
        <dbReference type="PIRSR" id="PIRSR606539-1"/>
    </source>
</evidence>
<dbReference type="InterPro" id="IPR036412">
    <property type="entry name" value="HAD-like_sf"/>
</dbReference>
<feature type="active site" description="4-aspartylphosphate intermediate" evidence="12">
    <location>
        <position position="30"/>
    </location>
</feature>
<comment type="cofactor">
    <cofactor evidence="14">
        <name>Mg(2+)</name>
        <dbReference type="ChEBI" id="CHEBI:18420"/>
    </cofactor>
</comment>
<evidence type="ECO:0000256" key="8">
    <source>
        <dbReference type="ARBA" id="ARBA00022967"/>
    </source>
</evidence>
<dbReference type="Proteomes" id="UP000031668">
    <property type="component" value="Unassembled WGS sequence"/>
</dbReference>
<proteinExistence type="inferred from homology"/>
<comment type="similarity">
    <text evidence="2 15">Belongs to the cation transport ATPase (P-type) (TC 3.A.3) family. Type IV subfamily.</text>
</comment>
<dbReference type="InterPro" id="IPR023298">
    <property type="entry name" value="ATPase_P-typ_TM_dom_sf"/>
</dbReference>
<dbReference type="InterPro" id="IPR023214">
    <property type="entry name" value="HAD_sf"/>
</dbReference>
<dbReference type="InterPro" id="IPR023299">
    <property type="entry name" value="ATPase_P-typ_cyto_dom_N"/>
</dbReference>
<evidence type="ECO:0000256" key="7">
    <source>
        <dbReference type="ARBA" id="ARBA00022842"/>
    </source>
</evidence>
<dbReference type="GO" id="GO:0005886">
    <property type="term" value="C:plasma membrane"/>
    <property type="evidence" value="ECO:0007669"/>
    <property type="project" value="TreeGrafter"/>
</dbReference>
<dbReference type="InterPro" id="IPR044492">
    <property type="entry name" value="P_typ_ATPase_HD_dom"/>
</dbReference>
<evidence type="ECO:0000313" key="17">
    <source>
        <dbReference type="EMBL" id="KII69687.1"/>
    </source>
</evidence>
<dbReference type="InterPro" id="IPR018303">
    <property type="entry name" value="ATPase_P-typ_P_site"/>
</dbReference>
<dbReference type="EMBL" id="JWZT01002320">
    <property type="protein sequence ID" value="KII69687.1"/>
    <property type="molecule type" value="Genomic_DNA"/>
</dbReference>
<feature type="binding site" evidence="13">
    <location>
        <position position="146"/>
    </location>
    <ligand>
        <name>ATP</name>
        <dbReference type="ChEBI" id="CHEBI:30616"/>
    </ligand>
</feature>
<dbReference type="SFLD" id="SFLDG00002">
    <property type="entry name" value="C1.7:_P-type_atpase_like"/>
    <property type="match status" value="1"/>
</dbReference>
<sequence length="679" mass="77558">MYTRLPPTHDIVNTCSVIEDLGHVNYIFTDKTGTLTRNEMILKEVSIGTKHYFLDETLQSQVTSQTFEEDEQIKLFFMNLLLCNTVISEESQSNAIQFQSSSPDETAIVTALHRYGFKFLQRLHDTIIIECFGRQELWKILVTIEFSSERQRMSVIAKSPSNRNFIFSKGADNAIIQRLKVIGDEIHETTSFYLDFFAKNGLRTLCVAYKELGEVETELAVSNFKDAFVNLEHRQTLIDQASNEIEKDFTLLGCTGIEDLLQDEVCSTISVLREAQIKIWMLTGDKLETAINVGYSSKLLDEEMKLYVLCSESVVEYSNKLNNIINEHNIKVNIDKKVNNTKIPKNIAIILTGKDLKNILTDEVETKFLNVAINCKTVICCRISPSQKKDVVLLVKKRVNDAVALAIGDGANDCSMIRASHVGVGIVGKEGHHAANTADFAIDEYKLLSRLLFVHGASCYRRICNCVYFVFYKNLVFNLLPFFYNFLTLFSGKSVVLKLHFPFFNGVYTTFQPFCFGLLDMTSSSQASTNVPYLYRSVRKSYHFGIRRFTYWCLNATLHSVLIFILCYLSLSNGTLNIYGAPLSDSLFQTFILTHTLLVITLKSVLEIRNWSWVTQLGIWFGFISYVICLIFLSRLFIKPLYMQPQHLDLDVLLISSPAFYITLFIPCMILLPDFLFHW</sequence>
<feature type="transmembrane region" description="Helical" evidence="15">
    <location>
        <begin position="586"/>
        <end position="606"/>
    </location>
</feature>
<accession>A0A0C2N725</accession>
<feature type="transmembrane region" description="Helical" evidence="15">
    <location>
        <begin position="549"/>
        <end position="571"/>
    </location>
</feature>
<feature type="binding site" evidence="13">
    <location>
        <position position="382"/>
    </location>
    <ligand>
        <name>ATP</name>
        <dbReference type="ChEBI" id="CHEBI:30616"/>
    </ligand>
</feature>